<protein>
    <submittedName>
        <fullName evidence="2">Uncharacterized protein</fullName>
    </submittedName>
</protein>
<feature type="transmembrane region" description="Helical" evidence="1">
    <location>
        <begin position="108"/>
        <end position="129"/>
    </location>
</feature>
<reference evidence="2 3" key="1">
    <citation type="submission" date="2021-03" db="EMBL/GenBank/DDBJ databases">
        <title>Genome sequencing of Marinobacter sp. LPB0319.</title>
        <authorList>
            <person name="Kim J."/>
        </authorList>
    </citation>
    <scope>NUCLEOTIDE SEQUENCE [LARGE SCALE GENOMIC DNA]</scope>
    <source>
        <strain evidence="2 3">LPB0319</strain>
    </source>
</reference>
<evidence type="ECO:0000256" key="1">
    <source>
        <dbReference type="SAM" id="Phobius"/>
    </source>
</evidence>
<keyword evidence="1" id="KW-0812">Transmembrane</keyword>
<dbReference type="EMBL" id="CP071247">
    <property type="protein sequence ID" value="QSP93838.1"/>
    <property type="molecule type" value="Genomic_DNA"/>
</dbReference>
<organism evidence="2 3">
    <name type="scientific">Marinobacter salinisoli</name>
    <dbReference type="NCBI Taxonomy" id="2769486"/>
    <lineage>
        <taxon>Bacteria</taxon>
        <taxon>Pseudomonadati</taxon>
        <taxon>Pseudomonadota</taxon>
        <taxon>Gammaproteobacteria</taxon>
        <taxon>Pseudomonadales</taxon>
        <taxon>Marinobacteraceae</taxon>
        <taxon>Marinobacter</taxon>
    </lineage>
</organism>
<dbReference type="Proteomes" id="UP000663555">
    <property type="component" value="Chromosome"/>
</dbReference>
<accession>A0ABX7MNN2</accession>
<sequence length="139" mass="14703">MIWLKAFVAGFLSTLIFHQGLFALLHLGGMTPVPAYNMTPVPPLGVPSVVSISFFGGLWAMALWLVVGRLPSARYWLGHIVLGALAPTAVAMLLVFPLKGLDVSAQTWIGGFLLNGAWGLGVAVIMRILGGTRPATGSY</sequence>
<feature type="transmembrane region" description="Helical" evidence="1">
    <location>
        <begin position="45"/>
        <end position="68"/>
    </location>
</feature>
<name>A0ABX7MNN2_9GAMM</name>
<gene>
    <name evidence="2" type="ORF">LPB19_11585</name>
</gene>
<dbReference type="RefSeq" id="WP_206643060.1">
    <property type="nucleotide sequence ID" value="NZ_CP071247.1"/>
</dbReference>
<keyword evidence="1" id="KW-1133">Transmembrane helix</keyword>
<feature type="transmembrane region" description="Helical" evidence="1">
    <location>
        <begin position="75"/>
        <end position="96"/>
    </location>
</feature>
<evidence type="ECO:0000313" key="3">
    <source>
        <dbReference type="Proteomes" id="UP000663555"/>
    </source>
</evidence>
<keyword evidence="3" id="KW-1185">Reference proteome</keyword>
<evidence type="ECO:0000313" key="2">
    <source>
        <dbReference type="EMBL" id="QSP93838.1"/>
    </source>
</evidence>
<keyword evidence="1" id="KW-0472">Membrane</keyword>
<proteinExistence type="predicted"/>